<sequence length="169" mass="18754">MRKRLLDDSEEVMPLKSTRYDEAWCAKCWRPSREGERLWAGSRAVQWAAYCTSCWEKYSSFAGAIEEALPQEVQPGCKTCVGAASRGRGVEEFVEAGKCCNLCPYAHGPLCPNIRCASCFKSNSGSPFLSSGELAFNQGSWHVNRAFYCNGCWLEHVKRIDPPAPGSSK</sequence>
<dbReference type="EMBL" id="HBFQ01034018">
    <property type="protein sequence ID" value="CAD8849623.1"/>
    <property type="molecule type" value="Transcribed_RNA"/>
</dbReference>
<evidence type="ECO:0000313" key="1">
    <source>
        <dbReference type="EMBL" id="CAD8849623.1"/>
    </source>
</evidence>
<gene>
    <name evidence="1" type="ORF">NSCI0253_LOCUS23973</name>
</gene>
<dbReference type="AlphaFoldDB" id="A0A7S1ACC6"/>
<protein>
    <submittedName>
        <fullName evidence="1">Uncharacterized protein</fullName>
    </submittedName>
</protein>
<name>A0A7S1ACC6_NOCSC</name>
<proteinExistence type="predicted"/>
<reference evidence="1" key="1">
    <citation type="submission" date="2021-01" db="EMBL/GenBank/DDBJ databases">
        <authorList>
            <person name="Corre E."/>
            <person name="Pelletier E."/>
            <person name="Niang G."/>
            <person name="Scheremetjew M."/>
            <person name="Finn R."/>
            <person name="Kale V."/>
            <person name="Holt S."/>
            <person name="Cochrane G."/>
            <person name="Meng A."/>
            <person name="Brown T."/>
            <person name="Cohen L."/>
        </authorList>
    </citation>
    <scope>NUCLEOTIDE SEQUENCE</scope>
</reference>
<organism evidence="1">
    <name type="scientific">Noctiluca scintillans</name>
    <name type="common">Sea sparkle</name>
    <name type="synonym">Red tide dinoflagellate</name>
    <dbReference type="NCBI Taxonomy" id="2966"/>
    <lineage>
        <taxon>Eukaryota</taxon>
        <taxon>Sar</taxon>
        <taxon>Alveolata</taxon>
        <taxon>Dinophyceae</taxon>
        <taxon>Noctilucales</taxon>
        <taxon>Noctilucaceae</taxon>
        <taxon>Noctiluca</taxon>
    </lineage>
</organism>
<accession>A0A7S1ACC6</accession>